<keyword evidence="6" id="KW-0694">RNA-binding</keyword>
<keyword evidence="3 9" id="KW-0378">Hydrolase</keyword>
<keyword evidence="4 9" id="KW-0347">Helicase</keyword>
<dbReference type="InterPro" id="IPR014014">
    <property type="entry name" value="RNA_helicase_DEAD_Q_motif"/>
</dbReference>
<feature type="region of interest" description="Disordered" evidence="10">
    <location>
        <begin position="572"/>
        <end position="629"/>
    </location>
</feature>
<evidence type="ECO:0000256" key="6">
    <source>
        <dbReference type="ARBA" id="ARBA00022884"/>
    </source>
</evidence>
<feature type="compositionally biased region" description="Gly residues" evidence="10">
    <location>
        <begin position="15"/>
        <end position="24"/>
    </location>
</feature>
<dbReference type="Pfam" id="PF00270">
    <property type="entry name" value="DEAD"/>
    <property type="match status" value="1"/>
</dbReference>
<evidence type="ECO:0000256" key="1">
    <source>
        <dbReference type="ARBA" id="ARBA00012552"/>
    </source>
</evidence>
<dbReference type="InterPro" id="IPR000629">
    <property type="entry name" value="RNA-helicase_DEAD-box_CS"/>
</dbReference>
<keyword evidence="15" id="KW-1185">Reference proteome</keyword>
<evidence type="ECO:0000256" key="7">
    <source>
        <dbReference type="ARBA" id="ARBA00047984"/>
    </source>
</evidence>
<feature type="compositionally biased region" description="Basic and acidic residues" evidence="10">
    <location>
        <begin position="1"/>
        <end position="14"/>
    </location>
</feature>
<dbReference type="EMBL" id="JADWDJ010000006">
    <property type="protein sequence ID" value="KAG5279897.1"/>
    <property type="molecule type" value="Genomic_DNA"/>
</dbReference>
<feature type="domain" description="Helicase ATP-binding" evidence="11">
    <location>
        <begin position="136"/>
        <end position="311"/>
    </location>
</feature>
<evidence type="ECO:0000256" key="5">
    <source>
        <dbReference type="ARBA" id="ARBA00022840"/>
    </source>
</evidence>
<dbReference type="InterPro" id="IPR011545">
    <property type="entry name" value="DEAD/DEAH_box_helicase_dom"/>
</dbReference>
<evidence type="ECO:0000256" key="4">
    <source>
        <dbReference type="ARBA" id="ARBA00022806"/>
    </source>
</evidence>
<dbReference type="GO" id="GO:0003723">
    <property type="term" value="F:RNA binding"/>
    <property type="evidence" value="ECO:0007669"/>
    <property type="project" value="UniProtKB-KW"/>
</dbReference>
<dbReference type="PROSITE" id="PS51195">
    <property type="entry name" value="Q_MOTIF"/>
    <property type="match status" value="1"/>
</dbReference>
<protein>
    <recommendedName>
        <fullName evidence="1">RNA helicase</fullName>
        <ecNumber evidence="1">3.6.4.13</ecNumber>
    </recommendedName>
</protein>
<feature type="region of interest" description="Disordered" evidence="10">
    <location>
        <begin position="1"/>
        <end position="53"/>
    </location>
</feature>
<feature type="compositionally biased region" description="Pro residues" evidence="10">
    <location>
        <begin position="607"/>
        <end position="629"/>
    </location>
</feature>
<dbReference type="Gene3D" id="3.40.50.300">
    <property type="entry name" value="P-loop containing nucleotide triphosphate hydrolases"/>
    <property type="match status" value="2"/>
</dbReference>
<dbReference type="SMART" id="SM00487">
    <property type="entry name" value="DEXDc"/>
    <property type="match status" value="1"/>
</dbReference>
<reference evidence="14" key="1">
    <citation type="submission" date="2020-10" db="EMBL/GenBank/DDBJ databases">
        <title>Chromosome-scale genome assembly of the Allis shad, Alosa alosa.</title>
        <authorList>
            <person name="Margot Z."/>
            <person name="Christophe K."/>
            <person name="Cabau C."/>
            <person name="Louis A."/>
            <person name="Berthelot C."/>
            <person name="Parey E."/>
            <person name="Roest Crollius H."/>
            <person name="Montfort J."/>
            <person name="Robinson-Rechavi M."/>
            <person name="Bucao C."/>
            <person name="Bouchez O."/>
            <person name="Gislard M."/>
            <person name="Lluch J."/>
            <person name="Milhes M."/>
            <person name="Lampietro C."/>
            <person name="Lopez Roques C."/>
            <person name="Donnadieu C."/>
            <person name="Braasch I."/>
            <person name="Desvignes T."/>
            <person name="Postlethwait J."/>
            <person name="Bobe J."/>
            <person name="Guiguen Y."/>
        </authorList>
    </citation>
    <scope>NUCLEOTIDE SEQUENCE</scope>
    <source>
        <strain evidence="14">M-15738</strain>
        <tissue evidence="14">Blood</tissue>
    </source>
</reference>
<evidence type="ECO:0000313" key="15">
    <source>
        <dbReference type="Proteomes" id="UP000823561"/>
    </source>
</evidence>
<feature type="compositionally biased region" description="Gly residues" evidence="10">
    <location>
        <begin position="33"/>
        <end position="43"/>
    </location>
</feature>
<dbReference type="AlphaFoldDB" id="A0AAV6H1P8"/>
<evidence type="ECO:0000256" key="10">
    <source>
        <dbReference type="SAM" id="MobiDB-lite"/>
    </source>
</evidence>
<dbReference type="SMART" id="SM00490">
    <property type="entry name" value="HELICc"/>
    <property type="match status" value="1"/>
</dbReference>
<evidence type="ECO:0000259" key="11">
    <source>
        <dbReference type="PROSITE" id="PS51192"/>
    </source>
</evidence>
<dbReference type="SUPFAM" id="SSF52540">
    <property type="entry name" value="P-loop containing nucleoside triphosphate hydrolases"/>
    <property type="match status" value="1"/>
</dbReference>
<dbReference type="Proteomes" id="UP000823561">
    <property type="component" value="Chromosome 6"/>
</dbReference>
<evidence type="ECO:0000256" key="3">
    <source>
        <dbReference type="ARBA" id="ARBA00022801"/>
    </source>
</evidence>
<feature type="region of interest" description="Disordered" evidence="10">
    <location>
        <begin position="483"/>
        <end position="546"/>
    </location>
</feature>
<name>A0AAV6H1P8_9TELE</name>
<comment type="similarity">
    <text evidence="9">Belongs to the DEAD box helicase family.</text>
</comment>
<dbReference type="GO" id="GO:0003724">
    <property type="term" value="F:RNA helicase activity"/>
    <property type="evidence" value="ECO:0007669"/>
    <property type="project" value="UniProtKB-EC"/>
</dbReference>
<accession>A0AAV6H1P8</accession>
<sequence>MPGYADRDRGRDRGYGGNFGGSRGRYGSSPPRFGGGRGGGQGKKFGNPGEGLRKKHWNLDELPKFEKNFYKEHPDVTRRSPQDVEQYRRTKEVTVKGRDCPNPILQFYEASFPSYVMDVINKQNWPNPTPIQAQGWPLALSGKDMVGIAQTGSGKTLSYLLPAIVHINHQPFLERGDGPICLVLAPTRELAQQVQQVAAEYGKASRLKTTCIYGGAPKGPQIRDLERGVEICIATPGRLIDFLEVGKTNLRRCTYLVLDEADRMLDMGFEPQIRKIVDQIRPDRQTLMWSATWPKEVRQLAEDFLREYVQINVGALQLAANHNILQIVDVCNDAEKDGKLLRLLEEIMSEKENKTIIFVETKRRCDELTRRMRRDGWPAMGIHGDKSQQERDWVLNEFRFGKAPILIATDVASRGLDVEDVKFVINYDYPNNSEDYIHRIGRTARSQKTGTAYTFFTPANMKQAGDLVSVLREANQAINPKLIQMAGDRGGRGRGGRGGHDRDRYSSGRRDFGSFRDRDNDRGYDNGPKKAFGNKTQNGGGYGSNGSFNGSGANSYGSGGYSSNGQSNLGVPFGAQNFQNQQFGGTNQAAGMQNGMTQPQFPFNPQQQPPQPMAQPLMPFPPMPPSFPQ</sequence>
<dbReference type="PROSITE" id="PS51194">
    <property type="entry name" value="HELICASE_CTER"/>
    <property type="match status" value="1"/>
</dbReference>
<dbReference type="GO" id="GO:0016787">
    <property type="term" value="F:hydrolase activity"/>
    <property type="evidence" value="ECO:0007669"/>
    <property type="project" value="UniProtKB-KW"/>
</dbReference>
<dbReference type="GO" id="GO:0005524">
    <property type="term" value="F:ATP binding"/>
    <property type="evidence" value="ECO:0007669"/>
    <property type="project" value="UniProtKB-KW"/>
</dbReference>
<dbReference type="CDD" id="cd18787">
    <property type="entry name" value="SF2_C_DEAD"/>
    <property type="match status" value="1"/>
</dbReference>
<feature type="short sequence motif" description="Q motif" evidence="8">
    <location>
        <begin position="105"/>
        <end position="133"/>
    </location>
</feature>
<keyword evidence="2 9" id="KW-0547">Nucleotide-binding</keyword>
<feature type="compositionally biased region" description="Low complexity" evidence="10">
    <location>
        <begin position="572"/>
        <end position="606"/>
    </location>
</feature>
<comment type="catalytic activity">
    <reaction evidence="7">
        <text>ATP + H2O = ADP + phosphate + H(+)</text>
        <dbReference type="Rhea" id="RHEA:13065"/>
        <dbReference type="ChEBI" id="CHEBI:15377"/>
        <dbReference type="ChEBI" id="CHEBI:15378"/>
        <dbReference type="ChEBI" id="CHEBI:30616"/>
        <dbReference type="ChEBI" id="CHEBI:43474"/>
        <dbReference type="ChEBI" id="CHEBI:456216"/>
        <dbReference type="EC" id="3.6.4.13"/>
    </reaction>
</comment>
<dbReference type="FunFam" id="3.40.50.300:FF:000079">
    <property type="entry name" value="probable ATP-dependent RNA helicase DDX17"/>
    <property type="match status" value="1"/>
</dbReference>
<feature type="domain" description="Helicase C-terminal" evidence="12">
    <location>
        <begin position="339"/>
        <end position="486"/>
    </location>
</feature>
<evidence type="ECO:0000313" key="14">
    <source>
        <dbReference type="EMBL" id="KAG5279897.1"/>
    </source>
</evidence>
<dbReference type="EC" id="3.6.4.13" evidence="1"/>
<dbReference type="PANTHER" id="PTHR47958">
    <property type="entry name" value="ATP-DEPENDENT RNA HELICASE DBP3"/>
    <property type="match status" value="1"/>
</dbReference>
<evidence type="ECO:0000256" key="8">
    <source>
        <dbReference type="PROSITE-ProRule" id="PRU00552"/>
    </source>
</evidence>
<dbReference type="InterPro" id="IPR001650">
    <property type="entry name" value="Helicase_C-like"/>
</dbReference>
<organism evidence="14 15">
    <name type="scientific">Alosa alosa</name>
    <name type="common">allis shad</name>
    <dbReference type="NCBI Taxonomy" id="278164"/>
    <lineage>
        <taxon>Eukaryota</taxon>
        <taxon>Metazoa</taxon>
        <taxon>Chordata</taxon>
        <taxon>Craniata</taxon>
        <taxon>Vertebrata</taxon>
        <taxon>Euteleostomi</taxon>
        <taxon>Actinopterygii</taxon>
        <taxon>Neopterygii</taxon>
        <taxon>Teleostei</taxon>
        <taxon>Clupei</taxon>
        <taxon>Clupeiformes</taxon>
        <taxon>Clupeoidei</taxon>
        <taxon>Clupeidae</taxon>
        <taxon>Alosa</taxon>
    </lineage>
</organism>
<dbReference type="Pfam" id="PF00271">
    <property type="entry name" value="Helicase_C"/>
    <property type="match status" value="1"/>
</dbReference>
<dbReference type="PROSITE" id="PS51192">
    <property type="entry name" value="HELICASE_ATP_BIND_1"/>
    <property type="match status" value="1"/>
</dbReference>
<proteinExistence type="inferred from homology"/>
<evidence type="ECO:0000256" key="2">
    <source>
        <dbReference type="ARBA" id="ARBA00022741"/>
    </source>
</evidence>
<evidence type="ECO:0000259" key="13">
    <source>
        <dbReference type="PROSITE" id="PS51195"/>
    </source>
</evidence>
<dbReference type="InterPro" id="IPR027417">
    <property type="entry name" value="P-loop_NTPase"/>
</dbReference>
<dbReference type="PROSITE" id="PS00039">
    <property type="entry name" value="DEAD_ATP_HELICASE"/>
    <property type="match status" value="1"/>
</dbReference>
<dbReference type="FunFam" id="3.40.50.300:FF:000008">
    <property type="entry name" value="ATP-dependent RNA helicase RhlB"/>
    <property type="match status" value="1"/>
</dbReference>
<evidence type="ECO:0000259" key="12">
    <source>
        <dbReference type="PROSITE" id="PS51194"/>
    </source>
</evidence>
<dbReference type="InterPro" id="IPR014001">
    <property type="entry name" value="Helicase_ATP-bd"/>
</dbReference>
<gene>
    <name evidence="14" type="ORF">AALO_G00082780</name>
</gene>
<feature type="compositionally biased region" description="Basic and acidic residues" evidence="10">
    <location>
        <begin position="498"/>
        <end position="528"/>
    </location>
</feature>
<keyword evidence="5 9" id="KW-0067">ATP-binding</keyword>
<feature type="domain" description="DEAD-box RNA helicase Q" evidence="13">
    <location>
        <begin position="105"/>
        <end position="133"/>
    </location>
</feature>
<evidence type="ECO:0000256" key="9">
    <source>
        <dbReference type="RuleBase" id="RU000492"/>
    </source>
</evidence>
<comment type="caution">
    <text evidence="14">The sequence shown here is derived from an EMBL/GenBank/DDBJ whole genome shotgun (WGS) entry which is preliminary data.</text>
</comment>